<gene>
    <name evidence="2" type="ORF">GCM10010503_65780</name>
</gene>
<dbReference type="Proteomes" id="UP000620224">
    <property type="component" value="Unassembled WGS sequence"/>
</dbReference>
<protein>
    <submittedName>
        <fullName evidence="2">Uncharacterized protein</fullName>
    </submittedName>
</protein>
<comment type="caution">
    <text evidence="2">The sequence shown here is derived from an EMBL/GenBank/DDBJ whole genome shotgun (WGS) entry which is preliminary data.</text>
</comment>
<proteinExistence type="predicted"/>
<reference evidence="2" key="2">
    <citation type="submission" date="2020-09" db="EMBL/GenBank/DDBJ databases">
        <authorList>
            <person name="Sun Q."/>
            <person name="Ohkuma M."/>
        </authorList>
    </citation>
    <scope>NUCLEOTIDE SEQUENCE</scope>
    <source>
        <strain evidence="2">JCM 4490</strain>
    </source>
</reference>
<evidence type="ECO:0000256" key="1">
    <source>
        <dbReference type="SAM" id="MobiDB-lite"/>
    </source>
</evidence>
<keyword evidence="3" id="KW-1185">Reference proteome</keyword>
<evidence type="ECO:0000313" key="3">
    <source>
        <dbReference type="Proteomes" id="UP000620224"/>
    </source>
</evidence>
<reference evidence="2" key="1">
    <citation type="journal article" date="2014" name="Int. J. Syst. Evol. Microbiol.">
        <title>Complete genome sequence of Corynebacterium casei LMG S-19264T (=DSM 44701T), isolated from a smear-ripened cheese.</title>
        <authorList>
            <consortium name="US DOE Joint Genome Institute (JGI-PGF)"/>
            <person name="Walter F."/>
            <person name="Albersmeier A."/>
            <person name="Kalinowski J."/>
            <person name="Ruckert C."/>
        </authorList>
    </citation>
    <scope>NUCLEOTIDE SEQUENCE</scope>
    <source>
        <strain evidence="2">JCM 4490</strain>
    </source>
</reference>
<dbReference type="AlphaFoldDB" id="A0A918JFZ6"/>
<accession>A0A918JFZ6</accession>
<evidence type="ECO:0000313" key="2">
    <source>
        <dbReference type="EMBL" id="GGW78972.1"/>
    </source>
</evidence>
<dbReference type="EMBL" id="BMUE01000022">
    <property type="protein sequence ID" value="GGW78972.1"/>
    <property type="molecule type" value="Genomic_DNA"/>
</dbReference>
<organism evidence="2 3">
    <name type="scientific">Streptomyces lucensis JCM 4490</name>
    <dbReference type="NCBI Taxonomy" id="1306176"/>
    <lineage>
        <taxon>Bacteria</taxon>
        <taxon>Bacillati</taxon>
        <taxon>Actinomycetota</taxon>
        <taxon>Actinomycetes</taxon>
        <taxon>Kitasatosporales</taxon>
        <taxon>Streptomycetaceae</taxon>
        <taxon>Streptomyces</taxon>
    </lineage>
</organism>
<name>A0A918JFZ6_9ACTN</name>
<feature type="region of interest" description="Disordered" evidence="1">
    <location>
        <begin position="1"/>
        <end position="27"/>
    </location>
</feature>
<sequence length="109" mass="11697">MESPSPLGSAPLETTDTDPAGWVAAPSTCSKSATSTVTWVPVDSTATLSPAWTFRPSSSRALSKKWCVRAPAIHPVSTYEYLEVTGMVLEILSPFTYTFSEPDWPSGTL</sequence>